<sequence>MIGRFAQRRKGRIDMASRYLCIRPPPLSTAIKAVHGHQTFATVTSLQNCVVNTIKVRLPQSDALRSKLTRGAQKETHRPSSYIFSGSRPFGLPIRHKLCTQTKVQEKAPSRRDESEPTRVRLGGRGTTERDKALMREAIAYADSLRGVKGEHGFLKEKNNLTLIPELGFCGKIYIPPKYSATDRATTIVEANTDQTHFIFFVDGSLITKTDPESGSVITSAGAAVVYKPLEPNQPWLERYFAPPKCEGGSDRIEVIAILDGLKTAAVETDIFRRCDSGDSDDPAAKLKATVFSDCTGALQQLFKLQSRTVAKSPLLDDPIVRELIAVSQYLQRKGVELELRWVPGHSLIPGNTFANGAAQYASKQPEIGAILEERLRVKVQASPSTAESHDTQKNNSPKTKPQEEKK</sequence>
<dbReference type="EMBL" id="PPTA01000007">
    <property type="protein sequence ID" value="TFB02332.1"/>
    <property type="molecule type" value="Genomic_DNA"/>
</dbReference>
<dbReference type="RefSeq" id="XP_073558533.1">
    <property type="nucleotide sequence ID" value="XM_073702876.1"/>
</dbReference>
<dbReference type="SUPFAM" id="SSF53098">
    <property type="entry name" value="Ribonuclease H-like"/>
    <property type="match status" value="1"/>
</dbReference>
<organism evidence="3 4">
    <name type="scientific">Trichoderma ghanense</name>
    <dbReference type="NCBI Taxonomy" id="65468"/>
    <lineage>
        <taxon>Eukaryota</taxon>
        <taxon>Fungi</taxon>
        <taxon>Dikarya</taxon>
        <taxon>Ascomycota</taxon>
        <taxon>Pezizomycotina</taxon>
        <taxon>Sordariomycetes</taxon>
        <taxon>Hypocreomycetidae</taxon>
        <taxon>Hypocreales</taxon>
        <taxon>Hypocreaceae</taxon>
        <taxon>Trichoderma</taxon>
    </lineage>
</organism>
<feature type="domain" description="RNase H type-1" evidence="2">
    <location>
        <begin position="194"/>
        <end position="364"/>
    </location>
</feature>
<dbReference type="InterPro" id="IPR036397">
    <property type="entry name" value="RNaseH_sf"/>
</dbReference>
<evidence type="ECO:0000313" key="3">
    <source>
        <dbReference type="EMBL" id="TFB02332.1"/>
    </source>
</evidence>
<dbReference type="PROSITE" id="PS50879">
    <property type="entry name" value="RNASE_H_1"/>
    <property type="match status" value="1"/>
</dbReference>
<reference evidence="3 4" key="1">
    <citation type="submission" date="2018-01" db="EMBL/GenBank/DDBJ databases">
        <title>Genome characterization of the sugarcane-associated fungus Trichoderma ghanense CCMA-1212 and their application in lignocelulose bioconversion.</title>
        <authorList>
            <person name="Steindorff A.S."/>
            <person name="Mendes T.D."/>
            <person name="Vilela E.S.D."/>
            <person name="Rodrigues D.S."/>
            <person name="Formighieri E.F."/>
            <person name="Melo I.S."/>
            <person name="Favaro L.C.L."/>
        </authorList>
    </citation>
    <scope>NUCLEOTIDE SEQUENCE [LARGE SCALE GENOMIC DNA]</scope>
    <source>
        <strain evidence="3 4">CCMA-1212</strain>
    </source>
</reference>
<feature type="region of interest" description="Disordered" evidence="1">
    <location>
        <begin position="379"/>
        <end position="407"/>
    </location>
</feature>
<dbReference type="InterPro" id="IPR012337">
    <property type="entry name" value="RNaseH-like_sf"/>
</dbReference>
<keyword evidence="4" id="KW-1185">Reference proteome</keyword>
<dbReference type="Proteomes" id="UP001642720">
    <property type="component" value="Unassembled WGS sequence"/>
</dbReference>
<feature type="compositionally biased region" description="Basic and acidic residues" evidence="1">
    <location>
        <begin position="104"/>
        <end position="119"/>
    </location>
</feature>
<evidence type="ECO:0000313" key="4">
    <source>
        <dbReference type="Proteomes" id="UP001642720"/>
    </source>
</evidence>
<protein>
    <recommendedName>
        <fullName evidence="2">RNase H type-1 domain-containing protein</fullName>
    </recommendedName>
</protein>
<feature type="region of interest" description="Disordered" evidence="1">
    <location>
        <begin position="102"/>
        <end position="124"/>
    </location>
</feature>
<gene>
    <name evidence="3" type="ORF">CCMA1212_005622</name>
</gene>
<proteinExistence type="predicted"/>
<dbReference type="Gene3D" id="3.30.420.10">
    <property type="entry name" value="Ribonuclease H-like superfamily/Ribonuclease H"/>
    <property type="match status" value="1"/>
</dbReference>
<dbReference type="InterPro" id="IPR002156">
    <property type="entry name" value="RNaseH_domain"/>
</dbReference>
<evidence type="ECO:0000256" key="1">
    <source>
        <dbReference type="SAM" id="MobiDB-lite"/>
    </source>
</evidence>
<name>A0ABY2H259_9HYPO</name>
<accession>A0ABY2H259</accession>
<comment type="caution">
    <text evidence="3">The sequence shown here is derived from an EMBL/GenBank/DDBJ whole genome shotgun (WGS) entry which is preliminary data.</text>
</comment>
<evidence type="ECO:0000259" key="2">
    <source>
        <dbReference type="PROSITE" id="PS50879"/>
    </source>
</evidence>
<dbReference type="GeneID" id="300577326"/>